<evidence type="ECO:0000256" key="5">
    <source>
        <dbReference type="PROSITE-ProRule" id="PRU00169"/>
    </source>
</evidence>
<comment type="caution">
    <text evidence="8">The sequence shown here is derived from an EMBL/GenBank/DDBJ whole genome shotgun (WGS) entry which is preliminary data.</text>
</comment>
<sequence length="468" mass="52196">MSDKKPDLKGFSLLLLEDAPLPPDTFEGALRSFGARVIHASDTGEAIRVLAREHIGIIAASLHLVDERFIEMIREQKARYPDTLFYLITEQDYDRVETSLDAVNQVVDDYIQKPLDALRFTRMVETTLGRPRTGNTSLSVVEPLVAKIKPYFLFRSSAMRSALSSLPGIAASGQTVLISGETGTGKELVARSIHVLSPRSSGPFVPINCGAIPESLIEGELFGHEKGAFTGAHRTRKGKFETAHNGTLFLDEIGDMPLTLQVRLLRVLEEKKIYRVGGENPIPVNVRVIAATRIDLAKAVSDGLFREDLYYRLNVLRIHLPPLRERIEDISLLAVHFLDRAFAEMGRIPPYPVLSSETIYLLERYPWRGNVRELRNVMTRVATLLPPGAKQVFPQHILSYLEETEMPAPSLPPQGASLITIPLGTPLGTVEELLIRETLKHTNGNRSRAARLLGVSLRTLRRKLNQKK</sequence>
<evidence type="ECO:0000256" key="3">
    <source>
        <dbReference type="ARBA" id="ARBA00023015"/>
    </source>
</evidence>
<dbReference type="InterPro" id="IPR003593">
    <property type="entry name" value="AAA+_ATPase"/>
</dbReference>
<dbReference type="Pfam" id="PF00158">
    <property type="entry name" value="Sigma54_activat"/>
    <property type="match status" value="1"/>
</dbReference>
<dbReference type="InterPro" id="IPR002078">
    <property type="entry name" value="Sigma_54_int"/>
</dbReference>
<dbReference type="SUPFAM" id="SSF46689">
    <property type="entry name" value="Homeodomain-like"/>
    <property type="match status" value="1"/>
</dbReference>
<dbReference type="InterPro" id="IPR002197">
    <property type="entry name" value="HTH_Fis"/>
</dbReference>
<dbReference type="Gene3D" id="3.40.50.2300">
    <property type="match status" value="1"/>
</dbReference>
<dbReference type="Pfam" id="PF02954">
    <property type="entry name" value="HTH_8"/>
    <property type="match status" value="1"/>
</dbReference>
<dbReference type="Gene3D" id="3.40.50.300">
    <property type="entry name" value="P-loop containing nucleotide triphosphate hydrolases"/>
    <property type="match status" value="1"/>
</dbReference>
<dbReference type="InterPro" id="IPR001789">
    <property type="entry name" value="Sig_transdc_resp-reg_receiver"/>
</dbReference>
<name>A0A953JBQ1_9BACT</name>
<keyword evidence="3" id="KW-0805">Transcription regulation</keyword>
<organism evidence="8 9">
    <name type="scientific">Candidatus Nitrobium versatile</name>
    <dbReference type="NCBI Taxonomy" id="2884831"/>
    <lineage>
        <taxon>Bacteria</taxon>
        <taxon>Pseudomonadati</taxon>
        <taxon>Nitrospirota</taxon>
        <taxon>Nitrospiria</taxon>
        <taxon>Nitrospirales</taxon>
        <taxon>Nitrospiraceae</taxon>
        <taxon>Candidatus Nitrobium</taxon>
    </lineage>
</organism>
<gene>
    <name evidence="8" type="ORF">K8I29_06380</name>
</gene>
<dbReference type="PROSITE" id="PS00675">
    <property type="entry name" value="SIGMA54_INTERACT_1"/>
    <property type="match status" value="1"/>
</dbReference>
<feature type="domain" description="Response regulatory" evidence="7">
    <location>
        <begin position="12"/>
        <end position="128"/>
    </location>
</feature>
<dbReference type="InterPro" id="IPR025943">
    <property type="entry name" value="Sigma_54_int_dom_ATP-bd_2"/>
</dbReference>
<evidence type="ECO:0000256" key="1">
    <source>
        <dbReference type="ARBA" id="ARBA00022741"/>
    </source>
</evidence>
<keyword evidence="1" id="KW-0547">Nucleotide-binding</keyword>
<evidence type="ECO:0000256" key="2">
    <source>
        <dbReference type="ARBA" id="ARBA00022840"/>
    </source>
</evidence>
<dbReference type="Gene3D" id="1.10.8.60">
    <property type="match status" value="1"/>
</dbReference>
<dbReference type="InterPro" id="IPR058031">
    <property type="entry name" value="AAA_lid_NorR"/>
</dbReference>
<dbReference type="GO" id="GO:0000160">
    <property type="term" value="P:phosphorelay signal transduction system"/>
    <property type="evidence" value="ECO:0007669"/>
    <property type="project" value="InterPro"/>
</dbReference>
<dbReference type="GO" id="GO:0006355">
    <property type="term" value="P:regulation of DNA-templated transcription"/>
    <property type="evidence" value="ECO:0007669"/>
    <property type="project" value="InterPro"/>
</dbReference>
<keyword evidence="2" id="KW-0067">ATP-binding</keyword>
<dbReference type="CDD" id="cd00156">
    <property type="entry name" value="REC"/>
    <property type="match status" value="1"/>
</dbReference>
<dbReference type="AlphaFoldDB" id="A0A953JBQ1"/>
<dbReference type="Pfam" id="PF25601">
    <property type="entry name" value="AAA_lid_14"/>
    <property type="match status" value="1"/>
</dbReference>
<dbReference type="Gene3D" id="1.10.10.60">
    <property type="entry name" value="Homeodomain-like"/>
    <property type="match status" value="1"/>
</dbReference>
<dbReference type="InterPro" id="IPR011006">
    <property type="entry name" value="CheY-like_superfamily"/>
</dbReference>
<dbReference type="GO" id="GO:0005524">
    <property type="term" value="F:ATP binding"/>
    <property type="evidence" value="ECO:0007669"/>
    <property type="project" value="UniProtKB-KW"/>
</dbReference>
<feature type="domain" description="Sigma-54 factor interaction" evidence="6">
    <location>
        <begin position="152"/>
        <end position="383"/>
    </location>
</feature>
<dbReference type="PANTHER" id="PTHR32071">
    <property type="entry name" value="TRANSCRIPTIONAL REGULATORY PROTEIN"/>
    <property type="match status" value="1"/>
</dbReference>
<dbReference type="FunFam" id="3.40.50.300:FF:000006">
    <property type="entry name" value="DNA-binding transcriptional regulator NtrC"/>
    <property type="match status" value="1"/>
</dbReference>
<dbReference type="SUPFAM" id="SSF52540">
    <property type="entry name" value="P-loop containing nucleoside triphosphate hydrolases"/>
    <property type="match status" value="1"/>
</dbReference>
<dbReference type="SMART" id="SM00382">
    <property type="entry name" value="AAA"/>
    <property type="match status" value="1"/>
</dbReference>
<dbReference type="SUPFAM" id="SSF52172">
    <property type="entry name" value="CheY-like"/>
    <property type="match status" value="1"/>
</dbReference>
<accession>A0A953JBQ1</accession>
<dbReference type="InterPro" id="IPR027417">
    <property type="entry name" value="P-loop_NTPase"/>
</dbReference>
<reference evidence="8" key="2">
    <citation type="submission" date="2021-08" db="EMBL/GenBank/DDBJ databases">
        <authorList>
            <person name="Dalcin Martins P."/>
        </authorList>
    </citation>
    <scope>NUCLEOTIDE SEQUENCE</scope>
    <source>
        <strain evidence="8">MAG_39</strain>
    </source>
</reference>
<evidence type="ECO:0000313" key="8">
    <source>
        <dbReference type="EMBL" id="MBZ0155829.1"/>
    </source>
</evidence>
<keyword evidence="4" id="KW-0804">Transcription</keyword>
<dbReference type="Proteomes" id="UP000705867">
    <property type="component" value="Unassembled WGS sequence"/>
</dbReference>
<proteinExistence type="predicted"/>
<evidence type="ECO:0000259" key="7">
    <source>
        <dbReference type="PROSITE" id="PS50110"/>
    </source>
</evidence>
<dbReference type="PROSITE" id="PS50110">
    <property type="entry name" value="RESPONSE_REGULATORY"/>
    <property type="match status" value="1"/>
</dbReference>
<comment type="caution">
    <text evidence="5">Lacks conserved residue(s) required for the propagation of feature annotation.</text>
</comment>
<evidence type="ECO:0000256" key="4">
    <source>
        <dbReference type="ARBA" id="ARBA00023163"/>
    </source>
</evidence>
<dbReference type="EMBL" id="JAIOIV010000049">
    <property type="protein sequence ID" value="MBZ0155829.1"/>
    <property type="molecule type" value="Genomic_DNA"/>
</dbReference>
<dbReference type="GO" id="GO:0043565">
    <property type="term" value="F:sequence-specific DNA binding"/>
    <property type="evidence" value="ECO:0007669"/>
    <property type="project" value="InterPro"/>
</dbReference>
<evidence type="ECO:0000313" key="9">
    <source>
        <dbReference type="Proteomes" id="UP000705867"/>
    </source>
</evidence>
<dbReference type="InterPro" id="IPR025662">
    <property type="entry name" value="Sigma_54_int_dom_ATP-bd_1"/>
</dbReference>
<dbReference type="PROSITE" id="PS00676">
    <property type="entry name" value="SIGMA54_INTERACT_2"/>
    <property type="match status" value="1"/>
</dbReference>
<dbReference type="InterPro" id="IPR009057">
    <property type="entry name" value="Homeodomain-like_sf"/>
</dbReference>
<protein>
    <submittedName>
        <fullName evidence="8">Sigma-54 dependent transcriptional regulator</fullName>
    </submittedName>
</protein>
<evidence type="ECO:0000259" key="6">
    <source>
        <dbReference type="PROSITE" id="PS50045"/>
    </source>
</evidence>
<reference evidence="8" key="1">
    <citation type="journal article" date="2021" name="bioRxiv">
        <title>Unraveling nitrogen, sulfur and carbon metabolic pathways and microbial community transcriptional responses to substrate deprivation and toxicity stresses in a bioreactor mimicking anoxic brackish coastal sediment conditions.</title>
        <authorList>
            <person name="Martins P.D."/>
            <person name="Echeveste M.J."/>
            <person name="Arshad A."/>
            <person name="Kurth J."/>
            <person name="Ouboter H."/>
            <person name="Jetten M.S.M."/>
            <person name="Welte C.U."/>
        </authorList>
    </citation>
    <scope>NUCLEOTIDE SEQUENCE</scope>
    <source>
        <strain evidence="8">MAG_39</strain>
    </source>
</reference>
<dbReference type="CDD" id="cd00009">
    <property type="entry name" value="AAA"/>
    <property type="match status" value="1"/>
</dbReference>
<dbReference type="PRINTS" id="PR01590">
    <property type="entry name" value="HTHFIS"/>
</dbReference>
<dbReference type="PROSITE" id="PS50045">
    <property type="entry name" value="SIGMA54_INTERACT_4"/>
    <property type="match status" value="1"/>
</dbReference>